<evidence type="ECO:0000313" key="8">
    <source>
        <dbReference type="Proteomes" id="UP000322000"/>
    </source>
</evidence>
<keyword evidence="4" id="KW-0720">Serine protease</keyword>
<dbReference type="SMART" id="SM00020">
    <property type="entry name" value="Tryp_SPc"/>
    <property type="match status" value="1"/>
</dbReference>
<evidence type="ECO:0000256" key="5">
    <source>
        <dbReference type="ARBA" id="ARBA00023157"/>
    </source>
</evidence>
<accession>A0A7E5WN35</accession>
<reference evidence="9" key="1">
    <citation type="submission" date="2025-08" db="UniProtKB">
        <authorList>
            <consortium name="RefSeq"/>
        </authorList>
    </citation>
    <scope>IDENTIFICATION</scope>
</reference>
<dbReference type="AlphaFoldDB" id="A0A7E5WN35"/>
<dbReference type="SUPFAM" id="SSF50494">
    <property type="entry name" value="Trypsin-like serine proteases"/>
    <property type="match status" value="1"/>
</dbReference>
<organism evidence="8 9">
    <name type="scientific">Trichoplusia ni</name>
    <name type="common">Cabbage looper</name>
    <dbReference type="NCBI Taxonomy" id="7111"/>
    <lineage>
        <taxon>Eukaryota</taxon>
        <taxon>Metazoa</taxon>
        <taxon>Ecdysozoa</taxon>
        <taxon>Arthropoda</taxon>
        <taxon>Hexapoda</taxon>
        <taxon>Insecta</taxon>
        <taxon>Pterygota</taxon>
        <taxon>Neoptera</taxon>
        <taxon>Endopterygota</taxon>
        <taxon>Lepidoptera</taxon>
        <taxon>Glossata</taxon>
        <taxon>Ditrysia</taxon>
        <taxon>Noctuoidea</taxon>
        <taxon>Noctuidae</taxon>
        <taxon>Plusiinae</taxon>
        <taxon>Trichoplusia</taxon>
    </lineage>
</organism>
<evidence type="ECO:0000256" key="6">
    <source>
        <dbReference type="SAM" id="SignalP"/>
    </source>
</evidence>
<dbReference type="GO" id="GO:0006508">
    <property type="term" value="P:proteolysis"/>
    <property type="evidence" value="ECO:0007669"/>
    <property type="project" value="UniProtKB-KW"/>
</dbReference>
<dbReference type="PRINTS" id="PR00722">
    <property type="entry name" value="CHYMOTRYPSIN"/>
</dbReference>
<dbReference type="InterPro" id="IPR001314">
    <property type="entry name" value="Peptidase_S1A"/>
</dbReference>
<feature type="signal peptide" evidence="6">
    <location>
        <begin position="1"/>
        <end position="16"/>
    </location>
</feature>
<evidence type="ECO:0000256" key="4">
    <source>
        <dbReference type="ARBA" id="ARBA00022825"/>
    </source>
</evidence>
<sequence>MYYIVLFLTIVKLHVARTGLRIIEGRDASDSEFLYVARLEAVTLKPSARRRLDRVTFCTGSVLSATWTLTAAHCIHFLEKYTKNNPEHYKYFVRIGNHSDLPSKSSNHPDDQQFEILSVHKHPAYKGLIIDENIFIENDVGLLNTASVTLKEFPKISAVDYSSVSGHEALAVGYGINVVITKKDRPLPPTRRSLKVLDLVVVKCPKMGHMYPALCVAHRCGRAPTLCGGDSGGPLLHPSGIIAVASVNEARNCLVEGKQRNDVVGVWTAISPYITWITRHILEKNMT</sequence>
<name>A0A7E5WN35_TRINI</name>
<dbReference type="InterPro" id="IPR043504">
    <property type="entry name" value="Peptidase_S1_PA_chymotrypsin"/>
</dbReference>
<gene>
    <name evidence="9" type="primary">LOC113504188</name>
</gene>
<feature type="chain" id="PRO_5028880644" evidence="6">
    <location>
        <begin position="17"/>
        <end position="287"/>
    </location>
</feature>
<dbReference type="PROSITE" id="PS00134">
    <property type="entry name" value="TRYPSIN_HIS"/>
    <property type="match status" value="1"/>
</dbReference>
<protein>
    <submittedName>
        <fullName evidence="9">Trypsin-3-like</fullName>
    </submittedName>
</protein>
<keyword evidence="2" id="KW-0645">Protease</keyword>
<proteinExistence type="inferred from homology"/>
<dbReference type="KEGG" id="tnl:113504188"/>
<keyword evidence="8" id="KW-1185">Reference proteome</keyword>
<feature type="domain" description="Peptidase S1" evidence="7">
    <location>
        <begin position="22"/>
        <end position="282"/>
    </location>
</feature>
<dbReference type="GO" id="GO:0004252">
    <property type="term" value="F:serine-type endopeptidase activity"/>
    <property type="evidence" value="ECO:0007669"/>
    <property type="project" value="InterPro"/>
</dbReference>
<comment type="similarity">
    <text evidence="1">Belongs to the peptidase S1 family.</text>
</comment>
<dbReference type="InterPro" id="IPR001254">
    <property type="entry name" value="Trypsin_dom"/>
</dbReference>
<evidence type="ECO:0000259" key="7">
    <source>
        <dbReference type="PROSITE" id="PS50240"/>
    </source>
</evidence>
<dbReference type="InterPro" id="IPR050430">
    <property type="entry name" value="Peptidase_S1"/>
</dbReference>
<evidence type="ECO:0000313" key="9">
    <source>
        <dbReference type="RefSeq" id="XP_026742158.1"/>
    </source>
</evidence>
<dbReference type="InParanoid" id="A0A7E5WN35"/>
<dbReference type="PANTHER" id="PTHR24276:SF98">
    <property type="entry name" value="FI18310P1-RELATED"/>
    <property type="match status" value="1"/>
</dbReference>
<keyword evidence="3" id="KW-0378">Hydrolase</keyword>
<dbReference type="RefSeq" id="XP_026742158.1">
    <property type="nucleotide sequence ID" value="XM_026886357.1"/>
</dbReference>
<dbReference type="PROSITE" id="PS50240">
    <property type="entry name" value="TRYPSIN_DOM"/>
    <property type="match status" value="1"/>
</dbReference>
<dbReference type="OrthoDB" id="7452977at2759"/>
<evidence type="ECO:0000256" key="2">
    <source>
        <dbReference type="ARBA" id="ARBA00022670"/>
    </source>
</evidence>
<dbReference type="PANTHER" id="PTHR24276">
    <property type="entry name" value="POLYSERASE-RELATED"/>
    <property type="match status" value="1"/>
</dbReference>
<keyword evidence="5" id="KW-1015">Disulfide bond</keyword>
<dbReference type="GeneID" id="113504188"/>
<dbReference type="Proteomes" id="UP000322000">
    <property type="component" value="Chromosome 21"/>
</dbReference>
<dbReference type="Pfam" id="PF00089">
    <property type="entry name" value="Trypsin"/>
    <property type="match status" value="1"/>
</dbReference>
<keyword evidence="6" id="KW-0732">Signal</keyword>
<dbReference type="InterPro" id="IPR009003">
    <property type="entry name" value="Peptidase_S1_PA"/>
</dbReference>
<evidence type="ECO:0000256" key="3">
    <source>
        <dbReference type="ARBA" id="ARBA00022801"/>
    </source>
</evidence>
<dbReference type="InterPro" id="IPR018114">
    <property type="entry name" value="TRYPSIN_HIS"/>
</dbReference>
<dbReference type="Gene3D" id="2.40.10.10">
    <property type="entry name" value="Trypsin-like serine proteases"/>
    <property type="match status" value="1"/>
</dbReference>
<evidence type="ECO:0000256" key="1">
    <source>
        <dbReference type="ARBA" id="ARBA00007664"/>
    </source>
</evidence>